<dbReference type="PANTHER" id="PTHR32347">
    <property type="entry name" value="EFFLUX SYSTEM COMPONENT YKNX-RELATED"/>
    <property type="match status" value="1"/>
</dbReference>
<evidence type="ECO:0000256" key="3">
    <source>
        <dbReference type="SAM" id="Coils"/>
    </source>
</evidence>
<dbReference type="InterPro" id="IPR050465">
    <property type="entry name" value="UPF0194_transport"/>
</dbReference>
<dbReference type="Gene3D" id="2.40.50.100">
    <property type="match status" value="1"/>
</dbReference>
<comment type="subcellular location">
    <subcellularLocation>
        <location evidence="1">Cell envelope</location>
    </subcellularLocation>
</comment>
<dbReference type="GO" id="GO:0015562">
    <property type="term" value="F:efflux transmembrane transporter activity"/>
    <property type="evidence" value="ECO:0007669"/>
    <property type="project" value="InterPro"/>
</dbReference>
<protein>
    <submittedName>
        <fullName evidence="4">HlyD family efflux transporter periplasmic adaptor subunit</fullName>
    </submittedName>
</protein>
<dbReference type="Gene3D" id="1.10.287.470">
    <property type="entry name" value="Helix hairpin bin"/>
    <property type="match status" value="1"/>
</dbReference>
<organism evidence="4 5">
    <name type="scientific">Anaerocolumna sedimenticola</name>
    <dbReference type="NCBI Taxonomy" id="2696063"/>
    <lineage>
        <taxon>Bacteria</taxon>
        <taxon>Bacillati</taxon>
        <taxon>Bacillota</taxon>
        <taxon>Clostridia</taxon>
        <taxon>Lachnospirales</taxon>
        <taxon>Lachnospiraceae</taxon>
        <taxon>Anaerocolumna</taxon>
    </lineage>
</organism>
<evidence type="ECO:0000256" key="2">
    <source>
        <dbReference type="ARBA" id="ARBA00023054"/>
    </source>
</evidence>
<feature type="coiled-coil region" evidence="3">
    <location>
        <begin position="57"/>
        <end position="170"/>
    </location>
</feature>
<dbReference type="Proteomes" id="UP000464314">
    <property type="component" value="Chromosome"/>
</dbReference>
<evidence type="ECO:0000313" key="5">
    <source>
        <dbReference type="Proteomes" id="UP000464314"/>
    </source>
</evidence>
<evidence type="ECO:0000256" key="1">
    <source>
        <dbReference type="ARBA" id="ARBA00004196"/>
    </source>
</evidence>
<dbReference type="EMBL" id="CP048000">
    <property type="protein sequence ID" value="QHQ63678.1"/>
    <property type="molecule type" value="Genomic_DNA"/>
</dbReference>
<dbReference type="Gene3D" id="2.40.30.170">
    <property type="match status" value="1"/>
</dbReference>
<dbReference type="GO" id="GO:0030313">
    <property type="term" value="C:cell envelope"/>
    <property type="evidence" value="ECO:0007669"/>
    <property type="project" value="UniProtKB-SubCell"/>
</dbReference>
<name>A0A6P1TVZ5_9FIRM</name>
<keyword evidence="2 3" id="KW-0175">Coiled coil</keyword>
<dbReference type="AlphaFoldDB" id="A0A6P1TVZ5"/>
<sequence length="423" mass="46260">MDAGDSANQVEEIDVWGEVKYTHMEDISIDFLSVVTSVSVKEGERVVLGQPLVTLDLSEYNGNIEKLNQQLAAGEAALPAAEQDISALKADINQMQGQIARKTNEYNNGTNVDLKLLQSSLDLARKQLATAKSDLKKHQTKYNDGTNADLKLLQNSLKLASKELAAAKSDMQKSQSLYDAGAISKDELDQYEDALDQRQKAVNDIKYNIQKTKTALKDEINQYADVLDQRQKAVNDIEDNIQKTKTALKEELDQLNVSLKSKKVQLSEAKLGNTANVTKQQSGIGTAQVDLDTMKAKTAKDYLKGNQIVSNINNGIVQNIMVSDAAHLGAQGMPTQVLQIIDADSLTISAEVDEEFISSVEVGETVKIIPVSKPDVSLTGTVTQIPSLAVEKDGKRVIRVLVKPDDPNNLLKPGYTADVYFKK</sequence>
<evidence type="ECO:0000313" key="4">
    <source>
        <dbReference type="EMBL" id="QHQ63678.1"/>
    </source>
</evidence>
<dbReference type="KEGG" id="anr:Ana3638_08110"/>
<dbReference type="PANTHER" id="PTHR32347:SF23">
    <property type="entry name" value="BLL5650 PROTEIN"/>
    <property type="match status" value="1"/>
</dbReference>
<gene>
    <name evidence="4" type="ORF">Ana3638_08110</name>
</gene>
<dbReference type="SUPFAM" id="SSF56954">
    <property type="entry name" value="Outer membrane efflux proteins (OEP)"/>
    <property type="match status" value="1"/>
</dbReference>
<dbReference type="PRINTS" id="PR01490">
    <property type="entry name" value="RTXTOXIND"/>
</dbReference>
<accession>A0A6P1TVZ5</accession>
<keyword evidence="5" id="KW-1185">Reference proteome</keyword>
<proteinExistence type="predicted"/>
<reference evidence="4 5" key="1">
    <citation type="submission" date="2020-01" db="EMBL/GenBank/DDBJ databases">
        <title>Genome analysis of Anaerocolumna sp. CBA3638.</title>
        <authorList>
            <person name="Kim J."/>
            <person name="Roh S.W."/>
        </authorList>
    </citation>
    <scope>NUCLEOTIDE SEQUENCE [LARGE SCALE GENOMIC DNA]</scope>
    <source>
        <strain evidence="4 5">CBA3638</strain>
    </source>
</reference>
<feature type="coiled-coil region" evidence="3">
    <location>
        <begin position="227"/>
        <end position="265"/>
    </location>
</feature>